<dbReference type="AlphaFoldDB" id="A0A242JZX1"/>
<keyword evidence="3" id="KW-1185">Reference proteome</keyword>
<proteinExistence type="predicted"/>
<dbReference type="EMBL" id="NGMO01000003">
    <property type="protein sequence ID" value="OTP10481.1"/>
    <property type="molecule type" value="Genomic_DNA"/>
</dbReference>
<feature type="transmembrane region" description="Helical" evidence="1">
    <location>
        <begin position="6"/>
        <end position="24"/>
    </location>
</feature>
<protein>
    <submittedName>
        <fullName evidence="2">Uncharacterized protein</fullName>
    </submittedName>
</protein>
<keyword evidence="1" id="KW-0472">Membrane</keyword>
<accession>A0A242JZX1</accession>
<evidence type="ECO:0000256" key="1">
    <source>
        <dbReference type="SAM" id="Phobius"/>
    </source>
</evidence>
<sequence>MYVLPICLLIMAIVFLGIQIHYFLIQYKKASTFDSQRFTVYMNYIGLISALSTAILSIIYIFIINNQL</sequence>
<dbReference type="STRING" id="1987383.A5844_002181"/>
<comment type="caution">
    <text evidence="2">The sequence shown here is derived from an EMBL/GenBank/DDBJ whole genome shotgun (WGS) entry which is preliminary data.</text>
</comment>
<name>A0A242JZX1_9ENTE</name>
<dbReference type="RefSeq" id="WP_086285219.1">
    <property type="nucleotide sequence ID" value="NZ_NGMO01000003.1"/>
</dbReference>
<reference evidence="2 3" key="1">
    <citation type="submission" date="2017-05" db="EMBL/GenBank/DDBJ databases">
        <title>The Genome Sequence of Enterococcus sp. 10A9_DIV0425.</title>
        <authorList>
            <consortium name="The Broad Institute Genomics Platform"/>
            <consortium name="The Broad Institute Genomic Center for Infectious Diseases"/>
            <person name="Earl A."/>
            <person name="Manson A."/>
            <person name="Schwartman J."/>
            <person name="Gilmore M."/>
            <person name="Abouelleil A."/>
            <person name="Cao P."/>
            <person name="Chapman S."/>
            <person name="Cusick C."/>
            <person name="Shea T."/>
            <person name="Young S."/>
            <person name="Neafsey D."/>
            <person name="Nusbaum C."/>
            <person name="Birren B."/>
        </authorList>
    </citation>
    <scope>NUCLEOTIDE SEQUENCE [LARGE SCALE GENOMIC DNA]</scope>
    <source>
        <strain evidence="2 3">10A9_DIV0425</strain>
    </source>
</reference>
<organism evidence="2 3">
    <name type="scientific">Candidatus Enterococcus wittei</name>
    <dbReference type="NCBI Taxonomy" id="1987383"/>
    <lineage>
        <taxon>Bacteria</taxon>
        <taxon>Bacillati</taxon>
        <taxon>Bacillota</taxon>
        <taxon>Bacilli</taxon>
        <taxon>Lactobacillales</taxon>
        <taxon>Enterococcaceae</taxon>
        <taxon>Enterococcus</taxon>
    </lineage>
</organism>
<gene>
    <name evidence="2" type="ORF">A5844_002181</name>
</gene>
<keyword evidence="1" id="KW-0812">Transmembrane</keyword>
<evidence type="ECO:0000313" key="3">
    <source>
        <dbReference type="Proteomes" id="UP000194933"/>
    </source>
</evidence>
<evidence type="ECO:0000313" key="2">
    <source>
        <dbReference type="EMBL" id="OTP10481.1"/>
    </source>
</evidence>
<dbReference type="Proteomes" id="UP000194933">
    <property type="component" value="Unassembled WGS sequence"/>
</dbReference>
<keyword evidence="1" id="KW-1133">Transmembrane helix</keyword>
<feature type="transmembrane region" description="Helical" evidence="1">
    <location>
        <begin position="44"/>
        <end position="64"/>
    </location>
</feature>